<accession>A0A2N5XX62</accession>
<sequence length="92" mass="10069">MTCYLPTSQPRFEHRRLALASALASTALHTLFDVRQGGCAADADNQRQSIAKQMTRAPRANEWVTCLKHLPALGFTLAGTTTFTFFIIAIGT</sequence>
<protein>
    <submittedName>
        <fullName evidence="1">Uncharacterized protein</fullName>
    </submittedName>
</protein>
<reference evidence="1 2" key="1">
    <citation type="submission" date="2018-01" db="EMBL/GenBank/DDBJ databases">
        <title>The draft genome sequence of Cohaesibacter sp. H1304.</title>
        <authorList>
            <person name="Wang N.-N."/>
            <person name="Du Z.-J."/>
        </authorList>
    </citation>
    <scope>NUCLEOTIDE SEQUENCE [LARGE SCALE GENOMIC DNA]</scope>
    <source>
        <strain evidence="1 2">H1304</strain>
    </source>
</reference>
<gene>
    <name evidence="1" type="ORF">C0081_02365</name>
</gene>
<organism evidence="1 2">
    <name type="scientific">Cohaesibacter celericrescens</name>
    <dbReference type="NCBI Taxonomy" id="2067669"/>
    <lineage>
        <taxon>Bacteria</taxon>
        <taxon>Pseudomonadati</taxon>
        <taxon>Pseudomonadota</taxon>
        <taxon>Alphaproteobacteria</taxon>
        <taxon>Hyphomicrobiales</taxon>
        <taxon>Cohaesibacteraceae</taxon>
    </lineage>
</organism>
<name>A0A2N5XX62_9HYPH</name>
<evidence type="ECO:0000313" key="1">
    <source>
        <dbReference type="EMBL" id="PLW79096.1"/>
    </source>
</evidence>
<proteinExistence type="predicted"/>
<evidence type="ECO:0000313" key="2">
    <source>
        <dbReference type="Proteomes" id="UP000234881"/>
    </source>
</evidence>
<dbReference type="Proteomes" id="UP000234881">
    <property type="component" value="Unassembled WGS sequence"/>
</dbReference>
<dbReference type="RefSeq" id="WP_101532178.1">
    <property type="nucleotide sequence ID" value="NZ_PKUQ01000001.1"/>
</dbReference>
<comment type="caution">
    <text evidence="1">The sequence shown here is derived from an EMBL/GenBank/DDBJ whole genome shotgun (WGS) entry which is preliminary data.</text>
</comment>
<dbReference type="EMBL" id="PKUQ01000001">
    <property type="protein sequence ID" value="PLW79096.1"/>
    <property type="molecule type" value="Genomic_DNA"/>
</dbReference>
<dbReference type="AlphaFoldDB" id="A0A2N5XX62"/>
<keyword evidence="2" id="KW-1185">Reference proteome</keyword>